<keyword evidence="2" id="KW-1185">Reference proteome</keyword>
<organism evidence="1 2">
    <name type="scientific">Pseudomonas quercus</name>
    <dbReference type="NCBI Taxonomy" id="2722792"/>
    <lineage>
        <taxon>Bacteria</taxon>
        <taxon>Pseudomonadati</taxon>
        <taxon>Pseudomonadota</taxon>
        <taxon>Gammaproteobacteria</taxon>
        <taxon>Pseudomonadales</taxon>
        <taxon>Pseudomonadaceae</taxon>
        <taxon>Pseudomonas</taxon>
    </lineage>
</organism>
<evidence type="ECO:0000313" key="2">
    <source>
        <dbReference type="Proteomes" id="UP000746535"/>
    </source>
</evidence>
<reference evidence="1 2" key="1">
    <citation type="submission" date="2020-03" db="EMBL/GenBank/DDBJ databases">
        <authorList>
            <person name="Wang L."/>
            <person name="He N."/>
            <person name="Li Y."/>
            <person name="Fang Y."/>
            <person name="Zhang F."/>
        </authorList>
    </citation>
    <scope>NUCLEOTIDE SEQUENCE [LARGE SCALE GENOMIC DNA]</scope>
    <source>
        <strain evidence="2">hsmgli-8</strain>
    </source>
</reference>
<comment type="caution">
    <text evidence="1">The sequence shown here is derived from an EMBL/GenBank/DDBJ whole genome shotgun (WGS) entry which is preliminary data.</text>
</comment>
<proteinExistence type="predicted"/>
<dbReference type="PANTHER" id="PTHR33608">
    <property type="entry name" value="BLL2464 PROTEIN"/>
    <property type="match status" value="1"/>
</dbReference>
<accession>A0ABX0YDM7</accession>
<dbReference type="Proteomes" id="UP000746535">
    <property type="component" value="Unassembled WGS sequence"/>
</dbReference>
<dbReference type="PANTHER" id="PTHR33608:SF3">
    <property type="entry name" value="SLR2013 PROTEIN"/>
    <property type="match status" value="1"/>
</dbReference>
<name>A0ABX0YDM7_9PSED</name>
<gene>
    <name evidence="1" type="ORF">HBH25_05530</name>
</gene>
<protein>
    <recommendedName>
        <fullName evidence="3">DUF58 domain-containing protein</fullName>
    </recommendedName>
</protein>
<dbReference type="RefSeq" id="WP_168082322.1">
    <property type="nucleotide sequence ID" value="NZ_JAAVJI010000002.1"/>
</dbReference>
<evidence type="ECO:0000313" key="1">
    <source>
        <dbReference type="EMBL" id="NJP00319.1"/>
    </source>
</evidence>
<dbReference type="EMBL" id="JAAVJI010000002">
    <property type="protein sequence ID" value="NJP00319.1"/>
    <property type="molecule type" value="Genomic_DNA"/>
</dbReference>
<sequence length="382" mass="41009">MIRPSYRACAVLAVLLAAVLAGDAYGVSLGPWLLGGFMLATAIDLLWAARVRLPSPVRHLPDHLGVGRAQVVSVTLTNPHAQAIRLSYNECHSAKAAVRTFGLPVQLTLPARHQAQVQYTLEPQRRGALPSVACELHVRGPLGLWSVRHRLAAPAQGRAGQDFQVLDALARKPRPLPTKRDVPDLVIWLDTGPPMGGMYQGERLLDCATDAAVAVACSALAYGAQVAVHFDGNPNRRYLGARGGEVQLQAVHEALFNVQASAHPTDWRTSSASVLQHSHPKAIVLLITCLPVAEPQVLASLTAVSRERTLVIADIAEQPLAAATGQPVRNEAQIRAYCSEVHNLSLRLQVASALQAAGLDIMQVTKDRLGQALVERYAEALQ</sequence>
<evidence type="ECO:0008006" key="3">
    <source>
        <dbReference type="Google" id="ProtNLM"/>
    </source>
</evidence>